<dbReference type="Proteomes" id="UP000037178">
    <property type="component" value="Unassembled WGS sequence"/>
</dbReference>
<gene>
    <name evidence="1" type="ORF">AIOL_000975</name>
</gene>
<sequence>MVSRMETGLSHYKRRAGTPVIAVQMNLETQGLTYQKWGGTQRAHSGDWIVNNNGECYTVSADSFAATYSEVAPGQYIKTGDVWARQASEDGATPTKEGATAYKAGDMLVFNDPDAQDGYAMSLEKFQSLYEPA</sequence>
<keyword evidence="2" id="KW-1185">Reference proteome</keyword>
<protein>
    <submittedName>
        <fullName evidence="1">Uncharacterized protein</fullName>
    </submittedName>
</protein>
<evidence type="ECO:0000313" key="1">
    <source>
        <dbReference type="EMBL" id="KMW60810.1"/>
    </source>
</evidence>
<organism evidence="1 2">
    <name type="scientific">Candidatus Rhodobacter oscarellae</name>
    <dbReference type="NCBI Taxonomy" id="1675527"/>
    <lineage>
        <taxon>Bacteria</taxon>
        <taxon>Pseudomonadati</taxon>
        <taxon>Pseudomonadota</taxon>
        <taxon>Alphaproteobacteria</taxon>
        <taxon>Rhodobacterales</taxon>
        <taxon>Rhodobacter group</taxon>
        <taxon>Rhodobacter</taxon>
    </lineage>
</organism>
<dbReference type="EMBL" id="LFTY01000001">
    <property type="protein sequence ID" value="KMW60810.1"/>
    <property type="molecule type" value="Genomic_DNA"/>
</dbReference>
<comment type="caution">
    <text evidence="1">The sequence shown here is derived from an EMBL/GenBank/DDBJ whole genome shotgun (WGS) entry which is preliminary data.</text>
</comment>
<reference evidence="1 2" key="1">
    <citation type="submission" date="2015-06" db="EMBL/GenBank/DDBJ databases">
        <title>Draft genome sequence of an Alphaproteobacteria species associated to the Mediterranean sponge Oscarella lobularis.</title>
        <authorList>
            <person name="Jourda C."/>
            <person name="Santini S."/>
            <person name="Claverie J.-M."/>
        </authorList>
    </citation>
    <scope>NUCLEOTIDE SEQUENCE [LARGE SCALE GENOMIC DNA]</scope>
    <source>
        <strain evidence="1">IGS</strain>
    </source>
</reference>
<dbReference type="AlphaFoldDB" id="A0A0J9EDL5"/>
<accession>A0A0J9EDL5</accession>
<name>A0A0J9EDL5_9RHOB</name>
<dbReference type="STRING" id="1675527.AIOL_000975"/>
<evidence type="ECO:0000313" key="2">
    <source>
        <dbReference type="Proteomes" id="UP000037178"/>
    </source>
</evidence>
<proteinExistence type="predicted"/>
<dbReference type="PATRIC" id="fig|1675527.3.peg.1037"/>